<dbReference type="SUPFAM" id="SSF52833">
    <property type="entry name" value="Thioredoxin-like"/>
    <property type="match status" value="1"/>
</dbReference>
<proteinExistence type="predicted"/>
<evidence type="ECO:0000259" key="5">
    <source>
        <dbReference type="PROSITE" id="PS51352"/>
    </source>
</evidence>
<dbReference type="GO" id="GO:0030313">
    <property type="term" value="C:cell envelope"/>
    <property type="evidence" value="ECO:0007669"/>
    <property type="project" value="UniProtKB-SubCell"/>
</dbReference>
<protein>
    <submittedName>
        <fullName evidence="6">Thiol:disulfide interchange protein</fullName>
    </submittedName>
</protein>
<sequence length="439" mass="50455">MRRTIFLLVFLLGFIVSAQHTISGTFSPAKDYSWLIAYRLKPGTQNYIVDTSIDKGEFVLKIPAKAKPGMYRLVYAVPQEEFYFDVIYTGKEDVVLTFTTEEGVSFTSSEENKVFNAYFRDINAAERQLINFYSNNKTDVSEFQEITKKYRYVQKSYKNKSKELVANEFIEANKPYIPSKYESIQGYVTHKKENYFNELNFSNPVLQASGFLTDKITNYVFTALPLAQMTQGETEKAMQDNLITIDTQLQGVSDNYRFHLFYTIWTQASASSFNRLSDFVYVSYLKDLATKTDNQEIIDKIDIHNRLRMGAIAPDINWTKEGTHAKLSSLNGAEKYILVFWSSTCSHCLKELPALHKTLEKNSEIKVIAVGLENDTLSWEKEAAKLPGFEHAIALGKWESEYAKLYDIHATPSYFILDSDKHIIAKPENDKEVVEFLKK</sequence>
<name>A0A3B0T8S9_9ZZZZ</name>
<evidence type="ECO:0000256" key="4">
    <source>
        <dbReference type="ARBA" id="ARBA00023284"/>
    </source>
</evidence>
<dbReference type="GO" id="GO:0017004">
    <property type="term" value="P:cytochrome complex assembly"/>
    <property type="evidence" value="ECO:0007669"/>
    <property type="project" value="UniProtKB-KW"/>
</dbReference>
<keyword evidence="4" id="KW-0676">Redox-active center</keyword>
<evidence type="ECO:0000256" key="2">
    <source>
        <dbReference type="ARBA" id="ARBA00022748"/>
    </source>
</evidence>
<accession>A0A3B0T8S9</accession>
<dbReference type="EMBL" id="UOEL01000043">
    <property type="protein sequence ID" value="VAW10882.1"/>
    <property type="molecule type" value="Genomic_DNA"/>
</dbReference>
<dbReference type="InterPro" id="IPR036249">
    <property type="entry name" value="Thioredoxin-like_sf"/>
</dbReference>
<dbReference type="PROSITE" id="PS51352">
    <property type="entry name" value="THIOREDOXIN_2"/>
    <property type="match status" value="1"/>
</dbReference>
<reference evidence="6" key="1">
    <citation type="submission" date="2018-06" db="EMBL/GenBank/DDBJ databases">
        <authorList>
            <person name="Zhirakovskaya E."/>
        </authorList>
    </citation>
    <scope>NUCLEOTIDE SEQUENCE</scope>
</reference>
<dbReference type="InterPro" id="IPR050553">
    <property type="entry name" value="Thioredoxin_ResA/DsbE_sf"/>
</dbReference>
<gene>
    <name evidence="6" type="ORF">MNBD_BACTEROID03-1827</name>
</gene>
<dbReference type="AlphaFoldDB" id="A0A3B0T8S9"/>
<dbReference type="CDD" id="cd02966">
    <property type="entry name" value="TlpA_like_family"/>
    <property type="match status" value="1"/>
</dbReference>
<keyword evidence="3" id="KW-1015">Disulfide bond</keyword>
<evidence type="ECO:0000256" key="1">
    <source>
        <dbReference type="ARBA" id="ARBA00004196"/>
    </source>
</evidence>
<dbReference type="InterPro" id="IPR013740">
    <property type="entry name" value="Redoxin"/>
</dbReference>
<dbReference type="PANTHER" id="PTHR42852:SF6">
    <property type="entry name" value="THIOL:DISULFIDE INTERCHANGE PROTEIN DSBE"/>
    <property type="match status" value="1"/>
</dbReference>
<evidence type="ECO:0000313" key="6">
    <source>
        <dbReference type="EMBL" id="VAW10882.1"/>
    </source>
</evidence>
<evidence type="ECO:0000256" key="3">
    <source>
        <dbReference type="ARBA" id="ARBA00023157"/>
    </source>
</evidence>
<feature type="domain" description="Thioredoxin" evidence="5">
    <location>
        <begin position="307"/>
        <end position="439"/>
    </location>
</feature>
<keyword evidence="2" id="KW-0201">Cytochrome c-type biogenesis</keyword>
<dbReference type="InterPro" id="IPR013766">
    <property type="entry name" value="Thioredoxin_domain"/>
</dbReference>
<dbReference type="GO" id="GO:0016491">
    <property type="term" value="F:oxidoreductase activity"/>
    <property type="evidence" value="ECO:0007669"/>
    <property type="project" value="InterPro"/>
</dbReference>
<comment type="subcellular location">
    <subcellularLocation>
        <location evidence="1">Cell envelope</location>
    </subcellularLocation>
</comment>
<dbReference type="Gene3D" id="3.40.30.10">
    <property type="entry name" value="Glutaredoxin"/>
    <property type="match status" value="1"/>
</dbReference>
<dbReference type="PANTHER" id="PTHR42852">
    <property type="entry name" value="THIOL:DISULFIDE INTERCHANGE PROTEIN DSBE"/>
    <property type="match status" value="1"/>
</dbReference>
<organism evidence="6">
    <name type="scientific">hydrothermal vent metagenome</name>
    <dbReference type="NCBI Taxonomy" id="652676"/>
    <lineage>
        <taxon>unclassified sequences</taxon>
        <taxon>metagenomes</taxon>
        <taxon>ecological metagenomes</taxon>
    </lineage>
</organism>
<dbReference type="Pfam" id="PF08534">
    <property type="entry name" value="Redoxin"/>
    <property type="match status" value="1"/>
</dbReference>